<dbReference type="EMBL" id="JBAMIC010004070">
    <property type="protein sequence ID" value="KAK7088648.1"/>
    <property type="molecule type" value="Genomic_DNA"/>
</dbReference>
<evidence type="ECO:0008006" key="3">
    <source>
        <dbReference type="Google" id="ProtNLM"/>
    </source>
</evidence>
<name>A0AAN9AKJ0_9CAEN</name>
<evidence type="ECO:0000313" key="2">
    <source>
        <dbReference type="Proteomes" id="UP001374579"/>
    </source>
</evidence>
<proteinExistence type="predicted"/>
<dbReference type="Proteomes" id="UP001374579">
    <property type="component" value="Unassembled WGS sequence"/>
</dbReference>
<keyword evidence="2" id="KW-1185">Reference proteome</keyword>
<protein>
    <recommendedName>
        <fullName evidence="3">MULE transposase domain-containing protein</fullName>
    </recommendedName>
</protein>
<dbReference type="AlphaFoldDB" id="A0AAN9AKJ0"/>
<accession>A0AAN9AKJ0</accession>
<sequence length="303" mass="34716">MKRKAEASSSSLRDIYDTTMRESGVRGAFSFRRMESTMQKRRRLNQPSLPRTVAEAAEVLSTAYMSQQSYALNYLDTVEVAGDHAIIFTDSGRETHGLFDAYEGPLFCDGTFKVTPPLFDSLLTVHLQRGNHVFPLFFALLTSRTQHLHRGNHVFPLFFALLSSRTQHLHRGNHVFPLFFALLTSRTQHLHRGNHVFPLFLALLTSRTQHLHRGNHVFPLFFALLTSRTQQLYVACLSRMKQIMDGITITITMTDYEIGLMNACREVFDCPSHGCWFHYSQALLKRVRKIGLLGAFHRNSDLK</sequence>
<reference evidence="1 2" key="1">
    <citation type="submission" date="2024-02" db="EMBL/GenBank/DDBJ databases">
        <title>Chromosome-scale genome assembly of the rough periwinkle Littorina saxatilis.</title>
        <authorList>
            <person name="De Jode A."/>
            <person name="Faria R."/>
            <person name="Formenti G."/>
            <person name="Sims Y."/>
            <person name="Smith T.P."/>
            <person name="Tracey A."/>
            <person name="Wood J.M.D."/>
            <person name="Zagrodzka Z.B."/>
            <person name="Johannesson K."/>
            <person name="Butlin R.K."/>
            <person name="Leder E.H."/>
        </authorList>
    </citation>
    <scope>NUCLEOTIDE SEQUENCE [LARGE SCALE GENOMIC DNA]</scope>
    <source>
        <strain evidence="1">Snail1</strain>
        <tissue evidence="1">Muscle</tissue>
    </source>
</reference>
<evidence type="ECO:0000313" key="1">
    <source>
        <dbReference type="EMBL" id="KAK7088648.1"/>
    </source>
</evidence>
<comment type="caution">
    <text evidence="1">The sequence shown here is derived from an EMBL/GenBank/DDBJ whole genome shotgun (WGS) entry which is preliminary data.</text>
</comment>
<gene>
    <name evidence="1" type="ORF">V1264_022547</name>
</gene>
<organism evidence="1 2">
    <name type="scientific">Littorina saxatilis</name>
    <dbReference type="NCBI Taxonomy" id="31220"/>
    <lineage>
        <taxon>Eukaryota</taxon>
        <taxon>Metazoa</taxon>
        <taxon>Spiralia</taxon>
        <taxon>Lophotrochozoa</taxon>
        <taxon>Mollusca</taxon>
        <taxon>Gastropoda</taxon>
        <taxon>Caenogastropoda</taxon>
        <taxon>Littorinimorpha</taxon>
        <taxon>Littorinoidea</taxon>
        <taxon>Littorinidae</taxon>
        <taxon>Littorina</taxon>
    </lineage>
</organism>